<keyword evidence="5 8" id="KW-0472">Membrane</keyword>
<dbReference type="FunCoup" id="A7SLE0">
    <property type="interactions" value="207"/>
</dbReference>
<dbReference type="FunFam" id="1.20.1070.10:FF:000368">
    <property type="entry name" value="Predicted protein"/>
    <property type="match status" value="1"/>
</dbReference>
<dbReference type="eggNOG" id="KOG3656">
    <property type="taxonomic scope" value="Eukaryota"/>
</dbReference>
<dbReference type="AlphaFoldDB" id="A7SLE0"/>
<proteinExistence type="inferred from homology"/>
<dbReference type="InParanoid" id="A7SLE0"/>
<dbReference type="InterPro" id="IPR017452">
    <property type="entry name" value="GPCR_Rhodpsn_7TM"/>
</dbReference>
<evidence type="ECO:0000256" key="3">
    <source>
        <dbReference type="ARBA" id="ARBA00022692"/>
    </source>
</evidence>
<dbReference type="GO" id="GO:0005886">
    <property type="term" value="C:plasma membrane"/>
    <property type="evidence" value="ECO:0000318"/>
    <property type="project" value="GO_Central"/>
</dbReference>
<dbReference type="PANTHER" id="PTHR24241">
    <property type="entry name" value="NEUROPEPTIDE RECEPTOR-RELATED G-PROTEIN COUPLED RECEPTOR"/>
    <property type="match status" value="1"/>
</dbReference>
<evidence type="ECO:0000256" key="4">
    <source>
        <dbReference type="ARBA" id="ARBA00022989"/>
    </source>
</evidence>
<feature type="domain" description="G-protein coupled receptors family 1 profile" evidence="9">
    <location>
        <begin position="23"/>
        <end position="278"/>
    </location>
</feature>
<dbReference type="GO" id="GO:0032870">
    <property type="term" value="P:cellular response to hormone stimulus"/>
    <property type="evidence" value="ECO:0000318"/>
    <property type="project" value="GO_Central"/>
</dbReference>
<feature type="transmembrane region" description="Helical" evidence="8">
    <location>
        <begin position="258"/>
        <end position="281"/>
    </location>
</feature>
<dbReference type="PANTHER" id="PTHR24241:SF76">
    <property type="entry name" value="NEUROPEPTIDE SIFAMIDE RECEPTOR"/>
    <property type="match status" value="1"/>
</dbReference>
<evidence type="ECO:0000259" key="9">
    <source>
        <dbReference type="PROSITE" id="PS50262"/>
    </source>
</evidence>
<keyword evidence="7" id="KW-0297">G-protein coupled receptor</keyword>
<sequence>MATSSNLTFRVIFSILITSDVIGNTLGVLTVMRSKTLRTTPTYLLLTNLCCANILVGVFFIPTAYVINDASTYPNSSIAAGFLCKFVTQSTLSWTGLQAAVFTLVVIAFERYFVVVHPRSEYGRFTRRKLNIVIAGSWLYAIVFVLPDFVTQTYDVTQGKCTNEWTITFKTFYATLWLLSCGVLPLIIMGVLFSKIHRKISQSWKTETAISQRALLTARRRLSHSALVVMVIYAVSWLPNLVMYLIDNISSTFSEQDVLYLTSHTLLILYSTVIPFVYLGLDEQFQASFKALFSRGNGVMPSAELEGRDDGVAKGVTMATSFVLTARADTEAPSSYDIPIWGADMDEKSDAENS</sequence>
<feature type="transmembrane region" description="Helical" evidence="8">
    <location>
        <begin position="12"/>
        <end position="31"/>
    </location>
</feature>
<comment type="similarity">
    <text evidence="7">Belongs to the G-protein coupled receptor 1 family.</text>
</comment>
<keyword evidence="4 8" id="KW-1133">Transmembrane helix</keyword>
<protein>
    <recommendedName>
        <fullName evidence="9">G-protein coupled receptors family 1 profile domain-containing protein</fullName>
    </recommendedName>
</protein>
<dbReference type="PROSITE" id="PS00237">
    <property type="entry name" value="G_PROTEIN_RECEP_F1_1"/>
    <property type="match status" value="1"/>
</dbReference>
<evidence type="ECO:0000256" key="5">
    <source>
        <dbReference type="ARBA" id="ARBA00023136"/>
    </source>
</evidence>
<feature type="transmembrane region" description="Helical" evidence="8">
    <location>
        <begin position="130"/>
        <end position="151"/>
    </location>
</feature>
<dbReference type="Pfam" id="PF00001">
    <property type="entry name" value="7tm_1"/>
    <property type="match status" value="1"/>
</dbReference>
<dbReference type="Proteomes" id="UP000001593">
    <property type="component" value="Unassembled WGS sequence"/>
</dbReference>
<feature type="transmembrane region" description="Helical" evidence="8">
    <location>
        <begin position="91"/>
        <end position="109"/>
    </location>
</feature>
<feature type="transmembrane region" description="Helical" evidence="8">
    <location>
        <begin position="43"/>
        <end position="67"/>
    </location>
</feature>
<accession>A7SLE0</accession>
<dbReference type="HOGENOM" id="CLU_009579_6_0_1"/>
<evidence type="ECO:0000313" key="10">
    <source>
        <dbReference type="EMBL" id="EDO35503.1"/>
    </source>
</evidence>
<reference evidence="10 11" key="1">
    <citation type="journal article" date="2007" name="Science">
        <title>Sea anemone genome reveals ancestral eumetazoan gene repertoire and genomic organization.</title>
        <authorList>
            <person name="Putnam N.H."/>
            <person name="Srivastava M."/>
            <person name="Hellsten U."/>
            <person name="Dirks B."/>
            <person name="Chapman J."/>
            <person name="Salamov A."/>
            <person name="Terry A."/>
            <person name="Shapiro H."/>
            <person name="Lindquist E."/>
            <person name="Kapitonov V.V."/>
            <person name="Jurka J."/>
            <person name="Genikhovich G."/>
            <person name="Grigoriev I.V."/>
            <person name="Lucas S.M."/>
            <person name="Steele R.E."/>
            <person name="Finnerty J.R."/>
            <person name="Technau U."/>
            <person name="Martindale M.Q."/>
            <person name="Rokhsar D.S."/>
        </authorList>
    </citation>
    <scope>NUCLEOTIDE SEQUENCE [LARGE SCALE GENOMIC DNA]</scope>
    <source>
        <strain evidence="11">CH2 X CH6</strain>
    </source>
</reference>
<dbReference type="CDD" id="cd00637">
    <property type="entry name" value="7tm_classA_rhodopsin-like"/>
    <property type="match status" value="1"/>
</dbReference>
<dbReference type="Gene3D" id="1.20.1070.10">
    <property type="entry name" value="Rhodopsin 7-helix transmembrane proteins"/>
    <property type="match status" value="1"/>
</dbReference>
<dbReference type="EMBL" id="DS469697">
    <property type="protein sequence ID" value="EDO35503.1"/>
    <property type="molecule type" value="Genomic_DNA"/>
</dbReference>
<evidence type="ECO:0000256" key="8">
    <source>
        <dbReference type="SAM" id="Phobius"/>
    </source>
</evidence>
<dbReference type="STRING" id="45351.A7SLE0"/>
<feature type="transmembrane region" description="Helical" evidence="8">
    <location>
        <begin position="171"/>
        <end position="193"/>
    </location>
</feature>
<dbReference type="InterPro" id="IPR000276">
    <property type="entry name" value="GPCR_Rhodpsn"/>
</dbReference>
<dbReference type="PhylomeDB" id="A7SLE0"/>
<dbReference type="GO" id="GO:0004930">
    <property type="term" value="F:G protein-coupled receptor activity"/>
    <property type="evidence" value="ECO:0000318"/>
    <property type="project" value="GO_Central"/>
</dbReference>
<dbReference type="PRINTS" id="PR00237">
    <property type="entry name" value="GPCRRHODOPSN"/>
</dbReference>
<keyword evidence="2" id="KW-1003">Cell membrane</keyword>
<evidence type="ECO:0000313" key="11">
    <source>
        <dbReference type="Proteomes" id="UP000001593"/>
    </source>
</evidence>
<keyword evidence="3 7" id="KW-0812">Transmembrane</keyword>
<keyword evidence="7" id="KW-0807">Transducer</keyword>
<dbReference type="GO" id="GO:0007186">
    <property type="term" value="P:G protein-coupled receptor signaling pathway"/>
    <property type="evidence" value="ECO:0000318"/>
    <property type="project" value="GO_Central"/>
</dbReference>
<dbReference type="SUPFAM" id="SSF81321">
    <property type="entry name" value="Family A G protein-coupled receptor-like"/>
    <property type="match status" value="1"/>
</dbReference>
<feature type="transmembrane region" description="Helical" evidence="8">
    <location>
        <begin position="226"/>
        <end position="246"/>
    </location>
</feature>
<keyword evidence="6 7" id="KW-0675">Receptor</keyword>
<evidence type="ECO:0000256" key="2">
    <source>
        <dbReference type="ARBA" id="ARBA00022475"/>
    </source>
</evidence>
<comment type="subcellular location">
    <subcellularLocation>
        <location evidence="1">Cell membrane</location>
        <topology evidence="1">Multi-pass membrane protein</topology>
    </subcellularLocation>
</comment>
<dbReference type="OMA" id="NLCCANI"/>
<gene>
    <name evidence="10" type="ORF">NEMVEDRAFT_v1g214079</name>
</gene>
<evidence type="ECO:0000256" key="7">
    <source>
        <dbReference type="RuleBase" id="RU000688"/>
    </source>
</evidence>
<dbReference type="PROSITE" id="PS50262">
    <property type="entry name" value="G_PROTEIN_RECEP_F1_2"/>
    <property type="match status" value="1"/>
</dbReference>
<evidence type="ECO:0000256" key="6">
    <source>
        <dbReference type="ARBA" id="ARBA00023170"/>
    </source>
</evidence>
<evidence type="ECO:0000256" key="1">
    <source>
        <dbReference type="ARBA" id="ARBA00004651"/>
    </source>
</evidence>
<name>A7SLE0_NEMVE</name>
<keyword evidence="11" id="KW-1185">Reference proteome</keyword>
<organism evidence="10 11">
    <name type="scientific">Nematostella vectensis</name>
    <name type="common">Starlet sea anemone</name>
    <dbReference type="NCBI Taxonomy" id="45351"/>
    <lineage>
        <taxon>Eukaryota</taxon>
        <taxon>Metazoa</taxon>
        <taxon>Cnidaria</taxon>
        <taxon>Anthozoa</taxon>
        <taxon>Hexacorallia</taxon>
        <taxon>Actiniaria</taxon>
        <taxon>Edwardsiidae</taxon>
        <taxon>Nematostella</taxon>
    </lineage>
</organism>